<dbReference type="InterPro" id="IPR007593">
    <property type="entry name" value="CD225/Dispanin_fam"/>
</dbReference>
<dbReference type="EMBL" id="CAXLJL010000501">
    <property type="protein sequence ID" value="CAL5138608.1"/>
    <property type="molecule type" value="Genomic_DNA"/>
</dbReference>
<feature type="region of interest" description="Disordered" evidence="6">
    <location>
        <begin position="1"/>
        <end position="59"/>
    </location>
</feature>
<proteinExistence type="inferred from homology"/>
<evidence type="ECO:0000256" key="7">
    <source>
        <dbReference type="SAM" id="Phobius"/>
    </source>
</evidence>
<name>A0AAV2TN08_CALDB</name>
<evidence type="ECO:0000256" key="2">
    <source>
        <dbReference type="ARBA" id="ARBA00006843"/>
    </source>
</evidence>
<dbReference type="Pfam" id="PF04505">
    <property type="entry name" value="CD225"/>
    <property type="match status" value="1"/>
</dbReference>
<comment type="caution">
    <text evidence="8">The sequence shown here is derived from an EMBL/GenBank/DDBJ whole genome shotgun (WGS) entry which is preliminary data.</text>
</comment>
<evidence type="ECO:0000256" key="5">
    <source>
        <dbReference type="ARBA" id="ARBA00023136"/>
    </source>
</evidence>
<evidence type="ECO:0000256" key="6">
    <source>
        <dbReference type="SAM" id="MobiDB-lite"/>
    </source>
</evidence>
<protein>
    <submittedName>
        <fullName evidence="8">Uncharacterized protein</fullName>
    </submittedName>
</protein>
<evidence type="ECO:0000256" key="1">
    <source>
        <dbReference type="ARBA" id="ARBA00004370"/>
    </source>
</evidence>
<keyword evidence="5 7" id="KW-0472">Membrane</keyword>
<organism evidence="8 9">
    <name type="scientific">Calicophoron daubneyi</name>
    <name type="common">Rumen fluke</name>
    <name type="synonym">Paramphistomum daubneyi</name>
    <dbReference type="NCBI Taxonomy" id="300641"/>
    <lineage>
        <taxon>Eukaryota</taxon>
        <taxon>Metazoa</taxon>
        <taxon>Spiralia</taxon>
        <taxon>Lophotrochozoa</taxon>
        <taxon>Platyhelminthes</taxon>
        <taxon>Trematoda</taxon>
        <taxon>Digenea</taxon>
        <taxon>Plagiorchiida</taxon>
        <taxon>Pronocephalata</taxon>
        <taxon>Paramphistomoidea</taxon>
        <taxon>Paramphistomidae</taxon>
        <taxon>Calicophoron</taxon>
    </lineage>
</organism>
<evidence type="ECO:0000256" key="3">
    <source>
        <dbReference type="ARBA" id="ARBA00022692"/>
    </source>
</evidence>
<feature type="compositionally biased region" description="Polar residues" evidence="6">
    <location>
        <begin position="1"/>
        <end position="30"/>
    </location>
</feature>
<keyword evidence="4 7" id="KW-1133">Transmembrane helix</keyword>
<accession>A0AAV2TN08</accession>
<comment type="subcellular location">
    <subcellularLocation>
        <location evidence="1">Membrane</location>
    </subcellularLocation>
</comment>
<feature type="compositionally biased region" description="Low complexity" evidence="6">
    <location>
        <begin position="31"/>
        <end position="41"/>
    </location>
</feature>
<comment type="similarity">
    <text evidence="2">Belongs to the CD225/Dispanin family.</text>
</comment>
<feature type="transmembrane region" description="Helical" evidence="7">
    <location>
        <begin position="250"/>
        <end position="273"/>
    </location>
</feature>
<evidence type="ECO:0000313" key="8">
    <source>
        <dbReference type="EMBL" id="CAL5138608.1"/>
    </source>
</evidence>
<dbReference type="Proteomes" id="UP001497525">
    <property type="component" value="Unassembled WGS sequence"/>
</dbReference>
<feature type="compositionally biased region" description="Polar residues" evidence="6">
    <location>
        <begin position="42"/>
        <end position="53"/>
    </location>
</feature>
<gene>
    <name evidence="8" type="ORF">CDAUBV1_LOCUS13431</name>
</gene>
<feature type="transmembrane region" description="Helical" evidence="7">
    <location>
        <begin position="205"/>
        <end position="229"/>
    </location>
</feature>
<reference evidence="8" key="1">
    <citation type="submission" date="2024-06" db="EMBL/GenBank/DDBJ databases">
        <authorList>
            <person name="Liu X."/>
            <person name="Lenzi L."/>
            <person name="Haldenby T S."/>
            <person name="Uol C."/>
        </authorList>
    </citation>
    <scope>NUCLEOTIDE SEQUENCE</scope>
</reference>
<dbReference type="AlphaFoldDB" id="A0AAV2TN08"/>
<keyword evidence="3 7" id="KW-0812">Transmembrane</keyword>
<evidence type="ECO:0000256" key="4">
    <source>
        <dbReference type="ARBA" id="ARBA00022989"/>
    </source>
</evidence>
<evidence type="ECO:0000313" key="9">
    <source>
        <dbReference type="Proteomes" id="UP001497525"/>
    </source>
</evidence>
<dbReference type="GO" id="GO:0016020">
    <property type="term" value="C:membrane"/>
    <property type="evidence" value="ECO:0007669"/>
    <property type="project" value="UniProtKB-SubCell"/>
</dbReference>
<sequence length="295" mass="32262">MKPNDTQAGSPHQPSSSPEETGNLNETGPGQQMQQKQQQPQRVVNMNEGSSAPTELDAGSGSIHGAAYNASPIFDAQGSLVGLQAPMEGNVMDEMGNERVRSSMGYVSIPPVYQYNMAAQAGTNLLAGEYLPYTTYAMSPNHQAYNAAAYQQQQQQLYQAQLQQQQEERKQLLMSAAVAGSEPTVVRGFPKFAQSFDKCPTVCSLFAILCCPITLGCSLPALIYSLCSYTDYRAADAERYQHKSDMARHLVITACVVGLLLCIAWAVLAFFYYEVIIATVNDFIRVIHHRVRSGT</sequence>